<dbReference type="EMBL" id="JABEQJ010000056">
    <property type="protein sequence ID" value="MBB2162784.1"/>
    <property type="molecule type" value="Genomic_DNA"/>
</dbReference>
<dbReference type="InterPro" id="IPR004839">
    <property type="entry name" value="Aminotransferase_I/II_large"/>
</dbReference>
<dbReference type="GO" id="GO:0030170">
    <property type="term" value="F:pyridoxal phosphate binding"/>
    <property type="evidence" value="ECO:0007669"/>
    <property type="project" value="InterPro"/>
</dbReference>
<evidence type="ECO:0000256" key="4">
    <source>
        <dbReference type="ARBA" id="ARBA00022576"/>
    </source>
</evidence>
<evidence type="ECO:0000256" key="3">
    <source>
        <dbReference type="ARBA" id="ARBA00011738"/>
    </source>
</evidence>
<keyword evidence="5 8" id="KW-0808">Transferase</keyword>
<comment type="catalytic activity">
    <reaction evidence="7">
        <text>L-aspartate + 2-oxoglutarate = oxaloacetate + L-glutamate</text>
        <dbReference type="Rhea" id="RHEA:21824"/>
        <dbReference type="ChEBI" id="CHEBI:16452"/>
        <dbReference type="ChEBI" id="CHEBI:16810"/>
        <dbReference type="ChEBI" id="CHEBI:29985"/>
        <dbReference type="ChEBI" id="CHEBI:29991"/>
        <dbReference type="EC" id="2.6.1.1"/>
    </reaction>
</comment>
<dbReference type="CDD" id="cd00609">
    <property type="entry name" value="AAT_like"/>
    <property type="match status" value="1"/>
</dbReference>
<dbReference type="Pfam" id="PF00155">
    <property type="entry name" value="Aminotran_1_2"/>
    <property type="match status" value="1"/>
</dbReference>
<dbReference type="GO" id="GO:0004069">
    <property type="term" value="F:L-aspartate:2-oxoglutarate aminotransferase activity"/>
    <property type="evidence" value="ECO:0007669"/>
    <property type="project" value="UniProtKB-EC"/>
</dbReference>
<dbReference type="PANTHER" id="PTHR46383">
    <property type="entry name" value="ASPARTATE AMINOTRANSFERASE"/>
    <property type="match status" value="1"/>
</dbReference>
<evidence type="ECO:0000256" key="2">
    <source>
        <dbReference type="ARBA" id="ARBA00007441"/>
    </source>
</evidence>
<dbReference type="InterPro" id="IPR015421">
    <property type="entry name" value="PyrdxlP-dep_Trfase_major"/>
</dbReference>
<feature type="domain" description="Aminotransferase class I/classII large" evidence="9">
    <location>
        <begin position="43"/>
        <end position="399"/>
    </location>
</feature>
<dbReference type="FunFam" id="3.40.640.10:FF:000033">
    <property type="entry name" value="Aspartate aminotransferase"/>
    <property type="match status" value="1"/>
</dbReference>
<evidence type="ECO:0000256" key="6">
    <source>
        <dbReference type="ARBA" id="ARBA00022898"/>
    </source>
</evidence>
<evidence type="ECO:0000256" key="1">
    <source>
        <dbReference type="ARBA" id="ARBA00001933"/>
    </source>
</evidence>
<gene>
    <name evidence="10" type="ORF">HLH48_22055</name>
</gene>
<evidence type="ECO:0000259" key="9">
    <source>
        <dbReference type="Pfam" id="PF00155"/>
    </source>
</evidence>
<reference evidence="10 11" key="1">
    <citation type="submission" date="2020-04" db="EMBL/GenBank/DDBJ databases">
        <title>Description of novel Gluconacetobacter.</title>
        <authorList>
            <person name="Sombolestani A."/>
        </authorList>
    </citation>
    <scope>NUCLEOTIDE SEQUENCE [LARGE SCALE GENOMIC DNA]</scope>
    <source>
        <strain evidence="10 11">LMG 19747</strain>
    </source>
</reference>
<evidence type="ECO:0000313" key="11">
    <source>
        <dbReference type="Proteomes" id="UP000589085"/>
    </source>
</evidence>
<dbReference type="InterPro" id="IPR015424">
    <property type="entry name" value="PyrdxlP-dep_Trfase"/>
</dbReference>
<dbReference type="EC" id="2.6.1.-" evidence="8"/>
<dbReference type="PROSITE" id="PS00105">
    <property type="entry name" value="AA_TRANSFER_CLASS_1"/>
    <property type="match status" value="1"/>
</dbReference>
<dbReference type="Gene3D" id="3.40.640.10">
    <property type="entry name" value="Type I PLP-dependent aspartate aminotransferase-like (Major domain)"/>
    <property type="match status" value="1"/>
</dbReference>
<dbReference type="PANTHER" id="PTHR46383:SF1">
    <property type="entry name" value="ASPARTATE AMINOTRANSFERASE"/>
    <property type="match status" value="1"/>
</dbReference>
<accession>A0A7W4IHD7</accession>
<comment type="similarity">
    <text evidence="2 8">Belongs to the class-I pyridoxal-phosphate-dependent aminotransferase family.</text>
</comment>
<comment type="subunit">
    <text evidence="3">Homodimer.</text>
</comment>
<dbReference type="Gene3D" id="3.90.1150.10">
    <property type="entry name" value="Aspartate Aminotransferase, domain 1"/>
    <property type="match status" value="1"/>
</dbReference>
<dbReference type="InterPro" id="IPR015422">
    <property type="entry name" value="PyrdxlP-dep_Trfase_small"/>
</dbReference>
<dbReference type="Proteomes" id="UP000589085">
    <property type="component" value="Unassembled WGS sequence"/>
</dbReference>
<proteinExistence type="inferred from homology"/>
<dbReference type="GO" id="GO:0006520">
    <property type="term" value="P:amino acid metabolic process"/>
    <property type="evidence" value="ECO:0007669"/>
    <property type="project" value="InterPro"/>
</dbReference>
<keyword evidence="4 8" id="KW-0032">Aminotransferase</keyword>
<evidence type="ECO:0000313" key="10">
    <source>
        <dbReference type="EMBL" id="MBB2162784.1"/>
    </source>
</evidence>
<comment type="caution">
    <text evidence="10">The sequence shown here is derived from an EMBL/GenBank/DDBJ whole genome shotgun (WGS) entry which is preliminary data.</text>
</comment>
<name>A0A7W4IHD7_9PROT</name>
<dbReference type="InterPro" id="IPR050596">
    <property type="entry name" value="AspAT/PAT-like"/>
</dbReference>
<sequence length="421" mass="45850">MTELNTHEHEFRRARRLSGLEVSPILQIEAEVRRRNLRGMATISLCAGEPDFPTPPAIIDVAKRAMDEGHTRYTSVCGTPTLKTAIALENRRIHGWEPAAEAIICCAGVKQVISNALLASLDPGDEVLVPAPCWASYRDMISLAGGHAVLVPTHPESDFRIDATEVEARITPRTRWLLLNSPCNPTGAVSRRSELDELASVLRRHKNVWVITDDIYREITYLDERLVGFGSVAPDLRGRLLIADGVSKSFSMTGWRIGWGIGPIALIHAMAVVQSQTTSCPNAIAQYAAAYALSGSRTDNEFRRREYLSRRNLVLRELSEVPGIRAYPPDGGFFIWIDCSKLIGSPLRSGGNISDDGALCELFMRHGVALAPGSAFGLHGYIRLSFATSAKQLIEGCRRMARAVGAVGPQGVVASQSGRGA</sequence>
<organism evidence="10 11">
    <name type="scientific">Gluconacetobacter sacchari</name>
    <dbReference type="NCBI Taxonomy" id="92759"/>
    <lineage>
        <taxon>Bacteria</taxon>
        <taxon>Pseudomonadati</taxon>
        <taxon>Pseudomonadota</taxon>
        <taxon>Alphaproteobacteria</taxon>
        <taxon>Acetobacterales</taxon>
        <taxon>Acetobacteraceae</taxon>
        <taxon>Gluconacetobacter</taxon>
    </lineage>
</organism>
<protein>
    <recommendedName>
        <fullName evidence="8">Aminotransferase</fullName>
        <ecNumber evidence="8">2.6.1.-</ecNumber>
    </recommendedName>
</protein>
<dbReference type="InterPro" id="IPR004838">
    <property type="entry name" value="NHTrfase_class1_PyrdxlP-BS"/>
</dbReference>
<evidence type="ECO:0000256" key="7">
    <source>
        <dbReference type="ARBA" id="ARBA00049185"/>
    </source>
</evidence>
<keyword evidence="6" id="KW-0663">Pyridoxal phosphate</keyword>
<evidence type="ECO:0000256" key="5">
    <source>
        <dbReference type="ARBA" id="ARBA00022679"/>
    </source>
</evidence>
<dbReference type="AlphaFoldDB" id="A0A7W4IHD7"/>
<dbReference type="SUPFAM" id="SSF53383">
    <property type="entry name" value="PLP-dependent transferases"/>
    <property type="match status" value="1"/>
</dbReference>
<evidence type="ECO:0000256" key="8">
    <source>
        <dbReference type="RuleBase" id="RU000481"/>
    </source>
</evidence>
<comment type="cofactor">
    <cofactor evidence="1 8">
        <name>pyridoxal 5'-phosphate</name>
        <dbReference type="ChEBI" id="CHEBI:597326"/>
    </cofactor>
</comment>
<dbReference type="RefSeq" id="WP_182999599.1">
    <property type="nucleotide sequence ID" value="NZ_JABEQJ010000056.1"/>
</dbReference>